<protein>
    <submittedName>
        <fullName evidence="5">Restriction endonuclease subunit S</fullName>
    </submittedName>
</protein>
<dbReference type="AlphaFoldDB" id="A0A850RPN1"/>
<keyword evidence="5" id="KW-0255">Endonuclease</keyword>
<evidence type="ECO:0000256" key="3">
    <source>
        <dbReference type="ARBA" id="ARBA00023125"/>
    </source>
</evidence>
<dbReference type="GO" id="GO:0009307">
    <property type="term" value="P:DNA restriction-modification system"/>
    <property type="evidence" value="ECO:0007669"/>
    <property type="project" value="UniProtKB-KW"/>
</dbReference>
<sequence>MSFPRYERYKDSGVEWLGEVPEHWEVRPLKYLVAFRSGGTPSKENMDYWNGEVPWASAKDIKAEILSDTIDHITEYAIQSGVAELIPTGSVLIVVRGMILARTFPVCFVEKPMAINQDLKALECREGLDARFLARLLQGSSEESVRRIDEAAHGTKALRMDAWTSMELPVPPIEEQNTIATFLDRETAKIDALIAEQQRLIELLKEKRQAVISHAVTKGLNPDAPMKDSGIEWLGEVPAHWEVMPFKRHLIFLTSGSRGWAEHYSDEGALFIRISNLTRDSIQIDLSDIQRVTVPEGAEGERTKVQSGDVLFSITAYLGSVAVVPEELEPAYVSQHVALARLDQQHLLPAWAAYVTLSFIGKTYLETQGYGGTKIQLSLDDVANLVMTLPDTEEQSIIAAFIDHETAKIDALTAEAQTAITLLQERRTALISAAVTGKIDVRGFTSDSTH</sequence>
<dbReference type="PANTHER" id="PTHR30408:SF12">
    <property type="entry name" value="TYPE I RESTRICTION ENZYME MJAVIII SPECIFICITY SUBUNIT"/>
    <property type="match status" value="1"/>
</dbReference>
<dbReference type="GO" id="GO:0004519">
    <property type="term" value="F:endonuclease activity"/>
    <property type="evidence" value="ECO:0007669"/>
    <property type="project" value="UniProtKB-KW"/>
</dbReference>
<dbReference type="SUPFAM" id="SSF116734">
    <property type="entry name" value="DNA methylase specificity domain"/>
    <property type="match status" value="2"/>
</dbReference>
<dbReference type="GO" id="GO:0003677">
    <property type="term" value="F:DNA binding"/>
    <property type="evidence" value="ECO:0007669"/>
    <property type="project" value="UniProtKB-KW"/>
</dbReference>
<dbReference type="EMBL" id="JABZEO010000022">
    <property type="protein sequence ID" value="NVZ11441.1"/>
    <property type="molecule type" value="Genomic_DNA"/>
</dbReference>
<keyword evidence="5" id="KW-0378">Hydrolase</keyword>
<keyword evidence="3" id="KW-0238">DNA-binding</keyword>
<dbReference type="Proteomes" id="UP000592294">
    <property type="component" value="Unassembled WGS sequence"/>
</dbReference>
<dbReference type="Pfam" id="PF01420">
    <property type="entry name" value="Methylase_S"/>
    <property type="match status" value="2"/>
</dbReference>
<evidence type="ECO:0000313" key="6">
    <source>
        <dbReference type="Proteomes" id="UP000592294"/>
    </source>
</evidence>
<keyword evidence="2" id="KW-0680">Restriction system</keyword>
<accession>A0A850RPN1</accession>
<evidence type="ECO:0000313" key="5">
    <source>
        <dbReference type="EMBL" id="NVZ11441.1"/>
    </source>
</evidence>
<dbReference type="InterPro" id="IPR044946">
    <property type="entry name" value="Restrct_endonuc_typeI_TRD_sf"/>
</dbReference>
<keyword evidence="6" id="KW-1185">Reference proteome</keyword>
<organism evidence="5 6">
    <name type="scientific">Allochromatium humboldtianum</name>
    <dbReference type="NCBI Taxonomy" id="504901"/>
    <lineage>
        <taxon>Bacteria</taxon>
        <taxon>Pseudomonadati</taxon>
        <taxon>Pseudomonadota</taxon>
        <taxon>Gammaproteobacteria</taxon>
        <taxon>Chromatiales</taxon>
        <taxon>Chromatiaceae</taxon>
        <taxon>Allochromatium</taxon>
    </lineage>
</organism>
<comment type="similarity">
    <text evidence="1">Belongs to the type-I restriction system S methylase family.</text>
</comment>
<evidence type="ECO:0000259" key="4">
    <source>
        <dbReference type="Pfam" id="PF01420"/>
    </source>
</evidence>
<name>A0A850RPN1_9GAMM</name>
<dbReference type="PANTHER" id="PTHR30408">
    <property type="entry name" value="TYPE-1 RESTRICTION ENZYME ECOKI SPECIFICITY PROTEIN"/>
    <property type="match status" value="1"/>
</dbReference>
<dbReference type="InterPro" id="IPR000055">
    <property type="entry name" value="Restrct_endonuc_typeI_TRD"/>
</dbReference>
<gene>
    <name evidence="5" type="ORF">HW932_19500</name>
</gene>
<reference evidence="5 6" key="1">
    <citation type="submission" date="2020-06" db="EMBL/GenBank/DDBJ databases">
        <title>Whole-genome sequence of Allochromatium humboldtianum DSM 21881, type strain.</title>
        <authorList>
            <person name="Kyndt J.A."/>
            <person name="Meyer T.E."/>
        </authorList>
    </citation>
    <scope>NUCLEOTIDE SEQUENCE [LARGE SCALE GENOMIC DNA]</scope>
    <source>
        <strain evidence="5 6">DSM 21881</strain>
    </source>
</reference>
<comment type="caution">
    <text evidence="5">The sequence shown here is derived from an EMBL/GenBank/DDBJ whole genome shotgun (WGS) entry which is preliminary data.</text>
</comment>
<dbReference type="Gene3D" id="3.90.220.20">
    <property type="entry name" value="DNA methylase specificity domains"/>
    <property type="match status" value="2"/>
</dbReference>
<dbReference type="CDD" id="cd17249">
    <property type="entry name" value="RMtype1_S_EcoR124I-TRD2-CR2_like"/>
    <property type="match status" value="1"/>
</dbReference>
<dbReference type="RefSeq" id="WP_176978140.1">
    <property type="nucleotide sequence ID" value="NZ_JABZEO010000022.1"/>
</dbReference>
<dbReference type="Gene3D" id="1.10.287.1120">
    <property type="entry name" value="Bipartite methylase S protein"/>
    <property type="match status" value="1"/>
</dbReference>
<evidence type="ECO:0000256" key="2">
    <source>
        <dbReference type="ARBA" id="ARBA00022747"/>
    </source>
</evidence>
<feature type="domain" description="Type I restriction modification DNA specificity" evidence="4">
    <location>
        <begin position="303"/>
        <end position="415"/>
    </location>
</feature>
<proteinExistence type="inferred from homology"/>
<evidence type="ECO:0000256" key="1">
    <source>
        <dbReference type="ARBA" id="ARBA00010923"/>
    </source>
</evidence>
<dbReference type="InterPro" id="IPR052021">
    <property type="entry name" value="Type-I_RS_S_subunit"/>
</dbReference>
<keyword evidence="5" id="KW-0540">Nuclease</keyword>
<feature type="domain" description="Type I restriction modification DNA specificity" evidence="4">
    <location>
        <begin position="21"/>
        <end position="197"/>
    </location>
</feature>